<feature type="domain" description="Core-binding (CB)" evidence="7">
    <location>
        <begin position="7"/>
        <end position="99"/>
    </location>
</feature>
<accession>A0A7X0NKD8</accession>
<dbReference type="EMBL" id="JACHHU010000047">
    <property type="protein sequence ID" value="MBB6545077.1"/>
    <property type="molecule type" value="Genomic_DNA"/>
</dbReference>
<dbReference type="InterPro" id="IPR013762">
    <property type="entry name" value="Integrase-like_cat_sf"/>
</dbReference>
<feature type="domain" description="Tyr recombinase" evidence="6">
    <location>
        <begin position="120"/>
        <end position="305"/>
    </location>
</feature>
<dbReference type="PANTHER" id="PTHR30349">
    <property type="entry name" value="PHAGE INTEGRASE-RELATED"/>
    <property type="match status" value="1"/>
</dbReference>
<dbReference type="InterPro" id="IPR011010">
    <property type="entry name" value="DNA_brk_join_enz"/>
</dbReference>
<dbReference type="InterPro" id="IPR002104">
    <property type="entry name" value="Integrase_catalytic"/>
</dbReference>
<dbReference type="SUPFAM" id="SSF56349">
    <property type="entry name" value="DNA breaking-rejoining enzymes"/>
    <property type="match status" value="1"/>
</dbReference>
<keyword evidence="3 5" id="KW-0238">DNA-binding</keyword>
<dbReference type="Pfam" id="PF00589">
    <property type="entry name" value="Phage_integrase"/>
    <property type="match status" value="1"/>
</dbReference>
<evidence type="ECO:0000259" key="7">
    <source>
        <dbReference type="PROSITE" id="PS51900"/>
    </source>
</evidence>
<dbReference type="Gene3D" id="1.10.150.130">
    <property type="match status" value="1"/>
</dbReference>
<dbReference type="InterPro" id="IPR050090">
    <property type="entry name" value="Tyrosine_recombinase_XerCD"/>
</dbReference>
<evidence type="ECO:0000256" key="4">
    <source>
        <dbReference type="ARBA" id="ARBA00023172"/>
    </source>
</evidence>
<protein>
    <submittedName>
        <fullName evidence="8">Integrase/recombinase XerD</fullName>
    </submittedName>
</protein>
<evidence type="ECO:0000313" key="9">
    <source>
        <dbReference type="Proteomes" id="UP000537141"/>
    </source>
</evidence>
<comment type="caution">
    <text evidence="8">The sequence shown here is derived from an EMBL/GenBank/DDBJ whole genome shotgun (WGS) entry which is preliminary data.</text>
</comment>
<proteinExistence type="predicted"/>
<dbReference type="GO" id="GO:0006310">
    <property type="term" value="P:DNA recombination"/>
    <property type="evidence" value="ECO:0007669"/>
    <property type="project" value="UniProtKB-KW"/>
</dbReference>
<dbReference type="GO" id="GO:0003677">
    <property type="term" value="F:DNA binding"/>
    <property type="evidence" value="ECO:0007669"/>
    <property type="project" value="UniProtKB-UniRule"/>
</dbReference>
<sequence>MEKPVTKRISDNIPYYLKLCEAKGDSPDTIVNKAAGLDKFNAWCATKGVYDIDQIDLDLMDDYMLYLNQYRKPLDGKPMTVASKRGYLTYVKTFVEKLYVKDLLSSNTLENIELPKLGRPLPKAIFTQTEISKILDQSLVFGFTGMRDRAIMETFFATGIRRTELANLDIDDVDLNEQQVRVRKGKGDRERIVPISTRGCEWIAFYLSKIRPRISFISSGSALFLANNGKRFKPNKLSDMVSRYVMLAGIKRAGSCYLFRHATATTMLDNGADLRNVQEMLGHADISTTQIYTHVSRTKLAEVYGKSHPSALSNLSIF</sequence>
<dbReference type="PANTHER" id="PTHR30349:SF81">
    <property type="entry name" value="TYROSINE RECOMBINASE XERC"/>
    <property type="match status" value="1"/>
</dbReference>
<dbReference type="PROSITE" id="PS51898">
    <property type="entry name" value="TYR_RECOMBINASE"/>
    <property type="match status" value="1"/>
</dbReference>
<dbReference type="RefSeq" id="WP_184426750.1">
    <property type="nucleotide sequence ID" value="NZ_AP027362.1"/>
</dbReference>
<dbReference type="GO" id="GO:0015074">
    <property type="term" value="P:DNA integration"/>
    <property type="evidence" value="ECO:0007669"/>
    <property type="project" value="UniProtKB-KW"/>
</dbReference>
<dbReference type="InterPro" id="IPR010998">
    <property type="entry name" value="Integrase_recombinase_N"/>
</dbReference>
<evidence type="ECO:0000256" key="3">
    <source>
        <dbReference type="ARBA" id="ARBA00023125"/>
    </source>
</evidence>
<evidence type="ECO:0000313" key="8">
    <source>
        <dbReference type="EMBL" id="MBB6545077.1"/>
    </source>
</evidence>
<name>A0A7X0NKD8_9GAMM</name>
<dbReference type="Gene3D" id="1.10.443.10">
    <property type="entry name" value="Intergrase catalytic core"/>
    <property type="match status" value="1"/>
</dbReference>
<keyword evidence="1" id="KW-0159">Chromosome partition</keyword>
<dbReference type="InterPro" id="IPR044068">
    <property type="entry name" value="CB"/>
</dbReference>
<dbReference type="AlphaFoldDB" id="A0A7X0NKD8"/>
<dbReference type="Proteomes" id="UP000537141">
    <property type="component" value="Unassembled WGS sequence"/>
</dbReference>
<keyword evidence="4" id="KW-0233">DNA recombination</keyword>
<dbReference type="GO" id="GO:0007059">
    <property type="term" value="P:chromosome segregation"/>
    <property type="evidence" value="ECO:0007669"/>
    <property type="project" value="UniProtKB-KW"/>
</dbReference>
<dbReference type="PROSITE" id="PS51900">
    <property type="entry name" value="CB"/>
    <property type="match status" value="1"/>
</dbReference>
<evidence type="ECO:0000256" key="2">
    <source>
        <dbReference type="ARBA" id="ARBA00022908"/>
    </source>
</evidence>
<evidence type="ECO:0000256" key="5">
    <source>
        <dbReference type="PROSITE-ProRule" id="PRU01248"/>
    </source>
</evidence>
<keyword evidence="9" id="KW-1185">Reference proteome</keyword>
<dbReference type="CDD" id="cd00798">
    <property type="entry name" value="INT_XerDC_C"/>
    <property type="match status" value="1"/>
</dbReference>
<evidence type="ECO:0000259" key="6">
    <source>
        <dbReference type="PROSITE" id="PS51898"/>
    </source>
</evidence>
<organism evidence="8 9">
    <name type="scientific">Thalassotalea piscium</name>
    <dbReference type="NCBI Taxonomy" id="1230533"/>
    <lineage>
        <taxon>Bacteria</taxon>
        <taxon>Pseudomonadati</taxon>
        <taxon>Pseudomonadota</taxon>
        <taxon>Gammaproteobacteria</taxon>
        <taxon>Alteromonadales</taxon>
        <taxon>Colwelliaceae</taxon>
        <taxon>Thalassotalea</taxon>
    </lineage>
</organism>
<evidence type="ECO:0000256" key="1">
    <source>
        <dbReference type="ARBA" id="ARBA00022829"/>
    </source>
</evidence>
<keyword evidence="2" id="KW-0229">DNA integration</keyword>
<reference evidence="8 9" key="1">
    <citation type="submission" date="2020-08" db="EMBL/GenBank/DDBJ databases">
        <title>Genomic Encyclopedia of Type Strains, Phase IV (KMG-IV): sequencing the most valuable type-strain genomes for metagenomic binning, comparative biology and taxonomic classification.</title>
        <authorList>
            <person name="Goeker M."/>
        </authorList>
    </citation>
    <scope>NUCLEOTIDE SEQUENCE [LARGE SCALE GENOMIC DNA]</scope>
    <source>
        <strain evidence="8 9">DSM 26287</strain>
    </source>
</reference>
<gene>
    <name evidence="8" type="ORF">HNQ55_003619</name>
</gene>